<dbReference type="EMBL" id="BAABRN010000056">
    <property type="protein sequence ID" value="GAA5503584.1"/>
    <property type="molecule type" value="Genomic_DNA"/>
</dbReference>
<evidence type="ECO:0000313" key="2">
    <source>
        <dbReference type="Proteomes" id="UP001458946"/>
    </source>
</evidence>
<name>A0ABP9VED4_9DEIO</name>
<protein>
    <submittedName>
        <fullName evidence="1">Uncharacterized protein</fullName>
    </submittedName>
</protein>
<organism evidence="1 2">
    <name type="scientific">Deinococcus xinjiangensis</name>
    <dbReference type="NCBI Taxonomy" id="457454"/>
    <lineage>
        <taxon>Bacteria</taxon>
        <taxon>Thermotogati</taxon>
        <taxon>Deinococcota</taxon>
        <taxon>Deinococci</taxon>
        <taxon>Deinococcales</taxon>
        <taxon>Deinococcaceae</taxon>
        <taxon>Deinococcus</taxon>
    </lineage>
</organism>
<dbReference type="Proteomes" id="UP001458946">
    <property type="component" value="Unassembled WGS sequence"/>
</dbReference>
<gene>
    <name evidence="1" type="ORF">Dxin01_03343</name>
</gene>
<accession>A0ABP9VED4</accession>
<proteinExistence type="predicted"/>
<dbReference type="RefSeq" id="WP_353543557.1">
    <property type="nucleotide sequence ID" value="NZ_BAABRN010000056.1"/>
</dbReference>
<sequence length="432" mass="48158">MTSVGPGPNKNKRPRMTDGERQLLHEMHRDLGAWTHQEALTRLGEARFKTFLDEGILGAQDTDMGLMYHLLARGRVGVYFEADKAVSLIRQLDQAYVRLCMAEKKWDFTPKDSPFFKGWADLFPGLALLEGYTEYGAALIGGKLSGDGYSPLAITSLGNRLRSTALSQRFQIVILTPNARKGQQAAAPFRNFLKLVPCLPSTGSPSKRFNLIPSLNTPTQPGPHLTPNLVRDMSHQHSKLTLDTLCLPREGRVEAAHLALQKDGVITTRQLKRYFALSFADLPGTLFTQAIIRPAKNNYGLEVQDMVLTSSSQISRLDDAQLNHKLMVAQMRYQLGQAPDESWITSGKAKRRGTEPDARRVLPDGTMQAIEADSGEYRLTLVLRKLESYRDGGLEGTLWGTISQRRINNLTAAIKKSDPALEPQFTEAKWWA</sequence>
<keyword evidence="2" id="KW-1185">Reference proteome</keyword>
<comment type="caution">
    <text evidence="1">The sequence shown here is derived from an EMBL/GenBank/DDBJ whole genome shotgun (WGS) entry which is preliminary data.</text>
</comment>
<reference evidence="1 2" key="1">
    <citation type="submission" date="2024-02" db="EMBL/GenBank/DDBJ databases">
        <title>Deinococcus xinjiangensis NBRC 107630.</title>
        <authorList>
            <person name="Ichikawa N."/>
            <person name="Katano-Makiyama Y."/>
            <person name="Hidaka K."/>
        </authorList>
    </citation>
    <scope>NUCLEOTIDE SEQUENCE [LARGE SCALE GENOMIC DNA]</scope>
    <source>
        <strain evidence="1 2">NBRC 107630</strain>
    </source>
</reference>
<evidence type="ECO:0000313" key="1">
    <source>
        <dbReference type="EMBL" id="GAA5503584.1"/>
    </source>
</evidence>